<gene>
    <name evidence="2" type="ORF">EJ06DRAFT_473503</name>
</gene>
<evidence type="ECO:0000313" key="2">
    <source>
        <dbReference type="EMBL" id="KAF2402430.1"/>
    </source>
</evidence>
<reference evidence="2" key="1">
    <citation type="journal article" date="2020" name="Stud. Mycol.">
        <title>101 Dothideomycetes genomes: a test case for predicting lifestyles and emergence of pathogens.</title>
        <authorList>
            <person name="Haridas S."/>
            <person name="Albert R."/>
            <person name="Binder M."/>
            <person name="Bloem J."/>
            <person name="Labutti K."/>
            <person name="Salamov A."/>
            <person name="Andreopoulos B."/>
            <person name="Baker S."/>
            <person name="Barry K."/>
            <person name="Bills G."/>
            <person name="Bluhm B."/>
            <person name="Cannon C."/>
            <person name="Castanera R."/>
            <person name="Culley D."/>
            <person name="Daum C."/>
            <person name="Ezra D."/>
            <person name="Gonzalez J."/>
            <person name="Henrissat B."/>
            <person name="Kuo A."/>
            <person name="Liang C."/>
            <person name="Lipzen A."/>
            <person name="Lutzoni F."/>
            <person name="Magnuson J."/>
            <person name="Mondo S."/>
            <person name="Nolan M."/>
            <person name="Ohm R."/>
            <person name="Pangilinan J."/>
            <person name="Park H.-J."/>
            <person name="Ramirez L."/>
            <person name="Alfaro M."/>
            <person name="Sun H."/>
            <person name="Tritt A."/>
            <person name="Yoshinaga Y."/>
            <person name="Zwiers L.-H."/>
            <person name="Turgeon B."/>
            <person name="Goodwin S."/>
            <person name="Spatafora J."/>
            <person name="Crous P."/>
            <person name="Grigoriev I."/>
        </authorList>
    </citation>
    <scope>NUCLEOTIDE SEQUENCE</scope>
    <source>
        <strain evidence="2">CBS 262.69</strain>
    </source>
</reference>
<dbReference type="Gene3D" id="3.80.10.10">
    <property type="entry name" value="Ribonuclease Inhibitor"/>
    <property type="match status" value="1"/>
</dbReference>
<dbReference type="InterPro" id="IPR032675">
    <property type="entry name" value="LRR_dom_sf"/>
</dbReference>
<dbReference type="Proteomes" id="UP000799640">
    <property type="component" value="Unassembled WGS sequence"/>
</dbReference>
<protein>
    <submittedName>
        <fullName evidence="2">Uncharacterized protein</fullName>
    </submittedName>
</protein>
<organism evidence="2 3">
    <name type="scientific">Trichodelitschia bisporula</name>
    <dbReference type="NCBI Taxonomy" id="703511"/>
    <lineage>
        <taxon>Eukaryota</taxon>
        <taxon>Fungi</taxon>
        <taxon>Dikarya</taxon>
        <taxon>Ascomycota</taxon>
        <taxon>Pezizomycotina</taxon>
        <taxon>Dothideomycetes</taxon>
        <taxon>Dothideomycetes incertae sedis</taxon>
        <taxon>Phaeotrichales</taxon>
        <taxon>Phaeotrichaceae</taxon>
        <taxon>Trichodelitschia</taxon>
    </lineage>
</organism>
<sequence>MTTDATADATTDATSGATTPTTTISATDAASTAASAAATASTQTVEEPAKPEIPLRLLDLSVDIKTLIVAHVIRPTDMKNLCLTCKQMHAITARQLYHEVTLEVGSPTDTKLTAFINPRNIGLQYIRKMDLYLADVPDKCNQLQQAHFAIRMILEFLPEDILEKFSWHPWNHFSADNLLLLYRKQRRMKWLEAIALDKDVLPDLEKLSTFDAMFEHTRKLGLYPDSRDVLNYCAALVKRTPKVEKITLHASFDEDPDRQTIPSRELNDSSTGPGLITSTIFGHMLPFEKCTPLALRDLTLQKIHLRYAAETYCRFINFRNIKALRVFGCSGADSLFAELSKSQKLPERLESLEFKHDDNPDSEALNALDGFLCLVSGLKVLTLDICYAKTLPSSAGITRHAKTLRELNIHGSRGDGEEEELVYDFDDFEKICKSCTLLEQLSCAFPPTSLIRSNSDAFDQFERALGDLPNLITLNITTWPNNTPSSSRLPRKIYEHLLQGMAQAGFERSVQHAATNNRPSRLAVIAFGSSDKVYDREDSKNQIIFVKGKQFDPFGVEAPLAVQIGWCLRKFVEPRSDVLDFSLARSCRPPTREPPQSDESD</sequence>
<keyword evidence="3" id="KW-1185">Reference proteome</keyword>
<dbReference type="AlphaFoldDB" id="A0A6G1I2B9"/>
<dbReference type="EMBL" id="ML996691">
    <property type="protein sequence ID" value="KAF2402430.1"/>
    <property type="molecule type" value="Genomic_DNA"/>
</dbReference>
<dbReference type="OrthoDB" id="5284003at2759"/>
<dbReference type="SUPFAM" id="SSF52047">
    <property type="entry name" value="RNI-like"/>
    <property type="match status" value="1"/>
</dbReference>
<name>A0A6G1I2B9_9PEZI</name>
<proteinExistence type="predicted"/>
<evidence type="ECO:0000256" key="1">
    <source>
        <dbReference type="SAM" id="MobiDB-lite"/>
    </source>
</evidence>
<accession>A0A6G1I2B9</accession>
<feature type="region of interest" description="Disordered" evidence="1">
    <location>
        <begin position="1"/>
        <end position="24"/>
    </location>
</feature>
<evidence type="ECO:0000313" key="3">
    <source>
        <dbReference type="Proteomes" id="UP000799640"/>
    </source>
</evidence>